<evidence type="ECO:0000313" key="3">
    <source>
        <dbReference type="Proteomes" id="UP001215598"/>
    </source>
</evidence>
<feature type="compositionally biased region" description="Pro residues" evidence="1">
    <location>
        <begin position="175"/>
        <end position="187"/>
    </location>
</feature>
<gene>
    <name evidence="2" type="ORF">B0H16DRAFT_724721</name>
</gene>
<feature type="compositionally biased region" description="Low complexity" evidence="1">
    <location>
        <begin position="160"/>
        <end position="174"/>
    </location>
</feature>
<sequence length="266" mass="28867">MSCSSGGEDGWKWWWSTRTPTRRAWVCQWRALSHTPPDTRASAAAAAGTPTPCARRGRRWGTPPWRALRAAERATARASGNARTLCGTASQPRVVFPGSDKTALGRPSRARACPRPHRPRRYPPSHPHPSRVPPPPPPPPPPPYRSPRSPPPPPPPPYHSPRSSQLTQPSHSPHSQPPTPTPTPTAPAPRSTAAETHPSDARGTAHTPALVSHSRRHCPLPAVAAEIEFLVVLAGAGTLLLLLQIHHPASPSRRHDFPTTHHENQQ</sequence>
<feature type="region of interest" description="Disordered" evidence="1">
    <location>
        <begin position="36"/>
        <end position="212"/>
    </location>
</feature>
<dbReference type="AlphaFoldDB" id="A0AAD7K9G8"/>
<name>A0AAD7K9G8_9AGAR</name>
<feature type="compositionally biased region" description="Low complexity" evidence="1">
    <location>
        <begin position="36"/>
        <end position="68"/>
    </location>
</feature>
<evidence type="ECO:0000256" key="1">
    <source>
        <dbReference type="SAM" id="MobiDB-lite"/>
    </source>
</evidence>
<reference evidence="2" key="1">
    <citation type="submission" date="2023-03" db="EMBL/GenBank/DDBJ databases">
        <title>Massive genome expansion in bonnet fungi (Mycena s.s.) driven by repeated elements and novel gene families across ecological guilds.</title>
        <authorList>
            <consortium name="Lawrence Berkeley National Laboratory"/>
            <person name="Harder C.B."/>
            <person name="Miyauchi S."/>
            <person name="Viragh M."/>
            <person name="Kuo A."/>
            <person name="Thoen E."/>
            <person name="Andreopoulos B."/>
            <person name="Lu D."/>
            <person name="Skrede I."/>
            <person name="Drula E."/>
            <person name="Henrissat B."/>
            <person name="Morin E."/>
            <person name="Kohler A."/>
            <person name="Barry K."/>
            <person name="LaButti K."/>
            <person name="Morin E."/>
            <person name="Salamov A."/>
            <person name="Lipzen A."/>
            <person name="Mereny Z."/>
            <person name="Hegedus B."/>
            <person name="Baldrian P."/>
            <person name="Stursova M."/>
            <person name="Weitz H."/>
            <person name="Taylor A."/>
            <person name="Grigoriev I.V."/>
            <person name="Nagy L.G."/>
            <person name="Martin F."/>
            <person name="Kauserud H."/>
        </authorList>
    </citation>
    <scope>NUCLEOTIDE SEQUENCE</scope>
    <source>
        <strain evidence="2">CBHHK182m</strain>
    </source>
</reference>
<dbReference type="Proteomes" id="UP001215598">
    <property type="component" value="Unassembled WGS sequence"/>
</dbReference>
<accession>A0AAD7K9G8</accession>
<organism evidence="2 3">
    <name type="scientific">Mycena metata</name>
    <dbReference type="NCBI Taxonomy" id="1033252"/>
    <lineage>
        <taxon>Eukaryota</taxon>
        <taxon>Fungi</taxon>
        <taxon>Dikarya</taxon>
        <taxon>Basidiomycota</taxon>
        <taxon>Agaricomycotina</taxon>
        <taxon>Agaricomycetes</taxon>
        <taxon>Agaricomycetidae</taxon>
        <taxon>Agaricales</taxon>
        <taxon>Marasmiineae</taxon>
        <taxon>Mycenaceae</taxon>
        <taxon>Mycena</taxon>
    </lineage>
</organism>
<proteinExistence type="predicted"/>
<dbReference type="PRINTS" id="PR01217">
    <property type="entry name" value="PRICHEXTENSN"/>
</dbReference>
<protein>
    <submittedName>
        <fullName evidence="2">Uncharacterized protein</fullName>
    </submittedName>
</protein>
<comment type="caution">
    <text evidence="2">The sequence shown here is derived from an EMBL/GenBank/DDBJ whole genome shotgun (WGS) entry which is preliminary data.</text>
</comment>
<dbReference type="EMBL" id="JARKIB010000005">
    <property type="protein sequence ID" value="KAJ7779735.1"/>
    <property type="molecule type" value="Genomic_DNA"/>
</dbReference>
<keyword evidence="3" id="KW-1185">Reference proteome</keyword>
<evidence type="ECO:0000313" key="2">
    <source>
        <dbReference type="EMBL" id="KAJ7779735.1"/>
    </source>
</evidence>
<feature type="compositionally biased region" description="Pro residues" evidence="1">
    <location>
        <begin position="124"/>
        <end position="159"/>
    </location>
</feature>
<feature type="compositionally biased region" description="Basic residues" evidence="1">
    <location>
        <begin position="108"/>
        <end position="123"/>
    </location>
</feature>